<dbReference type="AlphaFoldDB" id="A0AAD2D5B8"/>
<protein>
    <submittedName>
        <fullName evidence="1">Uncharacterized protein</fullName>
    </submittedName>
</protein>
<proteinExistence type="predicted"/>
<comment type="caution">
    <text evidence="1">The sequence shown here is derived from an EMBL/GenBank/DDBJ whole genome shotgun (WGS) entry which is preliminary data.</text>
</comment>
<organism evidence="1 2">
    <name type="scientific">Euplotes crassus</name>
    <dbReference type="NCBI Taxonomy" id="5936"/>
    <lineage>
        <taxon>Eukaryota</taxon>
        <taxon>Sar</taxon>
        <taxon>Alveolata</taxon>
        <taxon>Ciliophora</taxon>
        <taxon>Intramacronucleata</taxon>
        <taxon>Spirotrichea</taxon>
        <taxon>Hypotrichia</taxon>
        <taxon>Euplotida</taxon>
        <taxon>Euplotidae</taxon>
        <taxon>Moneuplotes</taxon>
    </lineage>
</organism>
<dbReference type="Proteomes" id="UP001295684">
    <property type="component" value="Unassembled WGS sequence"/>
</dbReference>
<reference evidence="1" key="1">
    <citation type="submission" date="2023-07" db="EMBL/GenBank/DDBJ databases">
        <authorList>
            <consortium name="AG Swart"/>
            <person name="Singh M."/>
            <person name="Singh A."/>
            <person name="Seah K."/>
            <person name="Emmerich C."/>
        </authorList>
    </citation>
    <scope>NUCLEOTIDE SEQUENCE</scope>
    <source>
        <strain evidence="1">DP1</strain>
    </source>
</reference>
<evidence type="ECO:0000313" key="2">
    <source>
        <dbReference type="Proteomes" id="UP001295684"/>
    </source>
</evidence>
<keyword evidence="2" id="KW-1185">Reference proteome</keyword>
<dbReference type="EMBL" id="CAMPGE010022530">
    <property type="protein sequence ID" value="CAI2380570.1"/>
    <property type="molecule type" value="Genomic_DNA"/>
</dbReference>
<accession>A0AAD2D5B8</accession>
<name>A0AAD2D5B8_EUPCR</name>
<gene>
    <name evidence="1" type="ORF">ECRASSUSDP1_LOCUS22006</name>
</gene>
<sequence length="206" mass="23819">MSASVGGFFKTALKRNILFTAGKCDTLKKDAIKRSLNQFQKYVSEHNYSLNRPLFDLWLTNKFWGTLTSGAGEAELQELQEAKDKLVEYNKLHQFMSYCSDLSDRTTLLMNREFANDPTNPLSIYRSSPHNEIDSLFPEIEGIIGAYYEVVDTVRDDPEWLYKVEAELGSHIAFLATSFCETSRDNLVEKSDVYKRFDMDKQKFFK</sequence>
<evidence type="ECO:0000313" key="1">
    <source>
        <dbReference type="EMBL" id="CAI2380570.1"/>
    </source>
</evidence>